<protein>
    <recommendedName>
        <fullName evidence="2">Fibrinogen C-terminal domain-containing protein</fullName>
    </recommendedName>
</protein>
<dbReference type="InterPro" id="IPR002181">
    <property type="entry name" value="Fibrinogen_a/b/g_C_dom"/>
</dbReference>
<dbReference type="HOGENOM" id="CLU_038628_10_0_1"/>
<sequence>VFQRRKDGSHDFYSNWTEYPIGFRSFLYQLIIREFWLGNRNLHTFTTAQSHIYHTNYSWTMERATYATFSIGSEAENFVCLGGYSSDAGDSMTYHNGSQFTTQNADNDAHSGDS</sequence>
<dbReference type="PROSITE" id="PS51406">
    <property type="entry name" value="FIBRINOGEN_C_2"/>
    <property type="match status" value="1"/>
</dbReference>
<dbReference type="PANTHER" id="PTHR19143">
    <property type="entry name" value="FIBRINOGEN/TENASCIN/ANGIOPOEITIN"/>
    <property type="match status" value="1"/>
</dbReference>
<reference evidence="5" key="1">
    <citation type="submission" date="2012-12" db="EMBL/GenBank/DDBJ databases">
        <authorList>
            <person name="Hellsten U."/>
            <person name="Grimwood J."/>
            <person name="Chapman J.A."/>
            <person name="Shapiro H."/>
            <person name="Aerts A."/>
            <person name="Otillar R.P."/>
            <person name="Terry A.Y."/>
            <person name="Boore J.L."/>
            <person name="Simakov O."/>
            <person name="Marletaz F."/>
            <person name="Cho S.-J."/>
            <person name="Edsinger-Gonzales E."/>
            <person name="Havlak P."/>
            <person name="Kuo D.-H."/>
            <person name="Larsson T."/>
            <person name="Lv J."/>
            <person name="Arendt D."/>
            <person name="Savage R."/>
            <person name="Osoegawa K."/>
            <person name="de Jong P."/>
            <person name="Lindberg D.R."/>
            <person name="Seaver E.C."/>
            <person name="Weisblat D.A."/>
            <person name="Putnam N.H."/>
            <person name="Grigoriev I.V."/>
            <person name="Rokhsar D.S."/>
        </authorList>
    </citation>
    <scope>NUCLEOTIDE SEQUENCE</scope>
    <source>
        <strain evidence="5">I ESC-2004</strain>
    </source>
</reference>
<gene>
    <name evidence="3" type="ORF">CAPTEDRAFT_58414</name>
</gene>
<feature type="domain" description="Fibrinogen C-terminal" evidence="2">
    <location>
        <begin position="1"/>
        <end position="114"/>
    </location>
</feature>
<dbReference type="PANTHER" id="PTHR19143:SF458">
    <property type="entry name" value="FIBRINOGEN C-TERMINAL DOMAIN-CONTAINING PROTEIN-RELATED"/>
    <property type="match status" value="1"/>
</dbReference>
<dbReference type="InterPro" id="IPR014716">
    <property type="entry name" value="Fibrinogen_a/b/g_C_1"/>
</dbReference>
<dbReference type="InterPro" id="IPR050373">
    <property type="entry name" value="Fibrinogen_C-term_domain"/>
</dbReference>
<dbReference type="GO" id="GO:0005615">
    <property type="term" value="C:extracellular space"/>
    <property type="evidence" value="ECO:0007669"/>
    <property type="project" value="TreeGrafter"/>
</dbReference>
<keyword evidence="5" id="KW-1185">Reference proteome</keyword>
<feature type="compositionally biased region" description="Polar residues" evidence="1">
    <location>
        <begin position="95"/>
        <end position="106"/>
    </location>
</feature>
<organism evidence="3">
    <name type="scientific">Capitella teleta</name>
    <name type="common">Polychaete worm</name>
    <dbReference type="NCBI Taxonomy" id="283909"/>
    <lineage>
        <taxon>Eukaryota</taxon>
        <taxon>Metazoa</taxon>
        <taxon>Spiralia</taxon>
        <taxon>Lophotrochozoa</taxon>
        <taxon>Annelida</taxon>
        <taxon>Polychaeta</taxon>
        <taxon>Sedentaria</taxon>
        <taxon>Scolecida</taxon>
        <taxon>Capitellidae</taxon>
        <taxon>Capitella</taxon>
    </lineage>
</organism>
<evidence type="ECO:0000313" key="5">
    <source>
        <dbReference type="Proteomes" id="UP000014760"/>
    </source>
</evidence>
<feature type="region of interest" description="Disordered" evidence="1">
    <location>
        <begin position="95"/>
        <end position="114"/>
    </location>
</feature>
<dbReference type="SMART" id="SM00186">
    <property type="entry name" value="FBG"/>
    <property type="match status" value="1"/>
</dbReference>
<reference evidence="4" key="3">
    <citation type="submission" date="2015-06" db="UniProtKB">
        <authorList>
            <consortium name="EnsemblMetazoa"/>
        </authorList>
    </citation>
    <scope>IDENTIFICATION</scope>
</reference>
<dbReference type="OrthoDB" id="6273946at2759"/>
<dbReference type="Proteomes" id="UP000014760">
    <property type="component" value="Unassembled WGS sequence"/>
</dbReference>
<feature type="non-terminal residue" evidence="3">
    <location>
        <position position="1"/>
    </location>
</feature>
<dbReference type="EMBL" id="KB298217">
    <property type="protein sequence ID" value="ELU09496.1"/>
    <property type="molecule type" value="Genomic_DNA"/>
</dbReference>
<accession>R7V1C9</accession>
<dbReference type="SUPFAM" id="SSF56496">
    <property type="entry name" value="Fibrinogen C-terminal domain-like"/>
    <property type="match status" value="1"/>
</dbReference>
<dbReference type="Gene3D" id="3.90.215.10">
    <property type="entry name" value="Gamma Fibrinogen, chain A, domain 1"/>
    <property type="match status" value="1"/>
</dbReference>
<reference evidence="3 5" key="2">
    <citation type="journal article" date="2013" name="Nature">
        <title>Insights into bilaterian evolution from three spiralian genomes.</title>
        <authorList>
            <person name="Simakov O."/>
            <person name="Marletaz F."/>
            <person name="Cho S.J."/>
            <person name="Edsinger-Gonzales E."/>
            <person name="Havlak P."/>
            <person name="Hellsten U."/>
            <person name="Kuo D.H."/>
            <person name="Larsson T."/>
            <person name="Lv J."/>
            <person name="Arendt D."/>
            <person name="Savage R."/>
            <person name="Osoegawa K."/>
            <person name="de Jong P."/>
            <person name="Grimwood J."/>
            <person name="Chapman J.A."/>
            <person name="Shapiro H."/>
            <person name="Aerts A."/>
            <person name="Otillar R.P."/>
            <person name="Terry A.Y."/>
            <person name="Boore J.L."/>
            <person name="Grigoriev I.V."/>
            <person name="Lindberg D.R."/>
            <person name="Seaver E.C."/>
            <person name="Weisblat D.A."/>
            <person name="Putnam N.H."/>
            <person name="Rokhsar D.S."/>
        </authorList>
    </citation>
    <scope>NUCLEOTIDE SEQUENCE</scope>
    <source>
        <strain evidence="3 5">I ESC-2004</strain>
    </source>
</reference>
<dbReference type="Pfam" id="PF00147">
    <property type="entry name" value="Fibrinogen_C"/>
    <property type="match status" value="1"/>
</dbReference>
<evidence type="ECO:0000313" key="3">
    <source>
        <dbReference type="EMBL" id="ELU09496.1"/>
    </source>
</evidence>
<feature type="non-terminal residue" evidence="3">
    <location>
        <position position="114"/>
    </location>
</feature>
<proteinExistence type="predicted"/>
<evidence type="ECO:0000256" key="1">
    <source>
        <dbReference type="SAM" id="MobiDB-lite"/>
    </source>
</evidence>
<evidence type="ECO:0000313" key="4">
    <source>
        <dbReference type="EnsemblMetazoa" id="CapteP58414"/>
    </source>
</evidence>
<dbReference type="InterPro" id="IPR036056">
    <property type="entry name" value="Fibrinogen-like_C"/>
</dbReference>
<evidence type="ECO:0000259" key="2">
    <source>
        <dbReference type="PROSITE" id="PS51406"/>
    </source>
</evidence>
<dbReference type="EMBL" id="AMQN01000997">
    <property type="status" value="NOT_ANNOTATED_CDS"/>
    <property type="molecule type" value="Genomic_DNA"/>
</dbReference>
<name>R7V1C9_CAPTE</name>
<dbReference type="AlphaFoldDB" id="R7V1C9"/>
<dbReference type="STRING" id="283909.R7V1C9"/>
<dbReference type="EnsemblMetazoa" id="CapteT58414">
    <property type="protein sequence ID" value="CapteP58414"/>
    <property type="gene ID" value="CapteG58414"/>
</dbReference>